<organism evidence="2 3">
    <name type="scientific">Kangiella marina</name>
    <dbReference type="NCBI Taxonomy" id="1079178"/>
    <lineage>
        <taxon>Bacteria</taxon>
        <taxon>Pseudomonadati</taxon>
        <taxon>Pseudomonadota</taxon>
        <taxon>Gammaproteobacteria</taxon>
        <taxon>Kangiellales</taxon>
        <taxon>Kangiellaceae</taxon>
        <taxon>Kangiella</taxon>
    </lineage>
</organism>
<evidence type="ECO:0000313" key="3">
    <source>
        <dbReference type="Proteomes" id="UP001501011"/>
    </source>
</evidence>
<gene>
    <name evidence="2" type="ORF">GCM10023151_19130</name>
</gene>
<keyword evidence="3" id="KW-1185">Reference proteome</keyword>
<dbReference type="InterPro" id="IPR007396">
    <property type="entry name" value="TR_PAI2-type"/>
</dbReference>
<evidence type="ECO:0000313" key="2">
    <source>
        <dbReference type="EMBL" id="GAA4363687.1"/>
    </source>
</evidence>
<feature type="region of interest" description="Disordered" evidence="1">
    <location>
        <begin position="173"/>
        <end position="208"/>
    </location>
</feature>
<dbReference type="Proteomes" id="UP001501011">
    <property type="component" value="Unassembled WGS sequence"/>
</dbReference>
<evidence type="ECO:0000256" key="1">
    <source>
        <dbReference type="SAM" id="MobiDB-lite"/>
    </source>
</evidence>
<dbReference type="Gene3D" id="2.30.110.10">
    <property type="entry name" value="Electron Transport, Fmn-binding Protein, Chain A"/>
    <property type="match status" value="1"/>
</dbReference>
<dbReference type="SUPFAM" id="SSF50475">
    <property type="entry name" value="FMN-binding split barrel"/>
    <property type="match status" value="1"/>
</dbReference>
<feature type="compositionally biased region" description="Basic and acidic residues" evidence="1">
    <location>
        <begin position="191"/>
        <end position="200"/>
    </location>
</feature>
<dbReference type="PANTHER" id="PTHR35802">
    <property type="entry name" value="PROTEASE SYNTHASE AND SPORULATION PROTEIN PAI 2"/>
    <property type="match status" value="1"/>
</dbReference>
<accession>A0ABP8IMT9</accession>
<reference evidence="3" key="1">
    <citation type="journal article" date="2019" name="Int. J. Syst. Evol. Microbiol.">
        <title>The Global Catalogue of Microorganisms (GCM) 10K type strain sequencing project: providing services to taxonomists for standard genome sequencing and annotation.</title>
        <authorList>
            <consortium name="The Broad Institute Genomics Platform"/>
            <consortium name="The Broad Institute Genome Sequencing Center for Infectious Disease"/>
            <person name="Wu L."/>
            <person name="Ma J."/>
        </authorList>
    </citation>
    <scope>NUCLEOTIDE SEQUENCE [LARGE SCALE GENOMIC DNA]</scope>
    <source>
        <strain evidence="3">JCM 17728</strain>
    </source>
</reference>
<dbReference type="EMBL" id="BAABFV010000002">
    <property type="protein sequence ID" value="GAA4363687.1"/>
    <property type="molecule type" value="Genomic_DNA"/>
</dbReference>
<dbReference type="PANTHER" id="PTHR35802:SF1">
    <property type="entry name" value="PROTEASE SYNTHASE AND SPORULATION PROTEIN PAI 2"/>
    <property type="match status" value="1"/>
</dbReference>
<protein>
    <submittedName>
        <fullName evidence="2">FMN-binding negative transcriptional regulator</fullName>
    </submittedName>
</protein>
<dbReference type="Pfam" id="PF04299">
    <property type="entry name" value="FMN_bind_2"/>
    <property type="match status" value="1"/>
</dbReference>
<sequence>MHIPSHFKEKDTQKLQQYIQDYSFGLLIIADEGGIEANHVPFQLEITDDSPNGVLQCHVARKNPIWQRLAEGKRVLAIFQGPNAYVSPSWYPTKAETGRAVPTWNYLAVHAEGVAQITEDPELLLKHLKQLTDQHESKMSTPWSMSDAPEDYTQRLVKSIVGIEIKIETLTGKLKASQNQPEKNRAGVKAGLKEIEKEPTRAMSDLIN</sequence>
<name>A0ABP8IMT9_9GAMM</name>
<comment type="caution">
    <text evidence="2">The sequence shown here is derived from an EMBL/GenBank/DDBJ whole genome shotgun (WGS) entry which is preliminary data.</text>
</comment>
<dbReference type="InterPro" id="IPR012349">
    <property type="entry name" value="Split_barrel_FMN-bd"/>
</dbReference>
<proteinExistence type="predicted"/>
<dbReference type="PIRSF" id="PIRSF010372">
    <property type="entry name" value="PaiB"/>
    <property type="match status" value="1"/>
</dbReference>
<dbReference type="RefSeq" id="WP_345292997.1">
    <property type="nucleotide sequence ID" value="NZ_BAABFV010000002.1"/>
</dbReference>